<evidence type="ECO:0000313" key="3">
    <source>
        <dbReference type="Proteomes" id="UP001419268"/>
    </source>
</evidence>
<keyword evidence="1" id="KW-1133">Transmembrane helix</keyword>
<sequence>MLLLSLHPHWVVFFGDNVPKDRANRAREATRECDALLVLGSFLMTMFAFRLVRYYLGYSTFGSLTMPTLR</sequence>
<dbReference type="SUPFAM" id="SSF52467">
    <property type="entry name" value="DHS-like NAD/FAD-binding domain"/>
    <property type="match status" value="1"/>
</dbReference>
<keyword evidence="1" id="KW-0812">Transmembrane</keyword>
<keyword evidence="3" id="KW-1185">Reference proteome</keyword>
<proteinExistence type="predicted"/>
<gene>
    <name evidence="2" type="ORF">Scep_021252</name>
</gene>
<accession>A0AAP0FAG3</accession>
<organism evidence="2 3">
    <name type="scientific">Stephania cephalantha</name>
    <dbReference type="NCBI Taxonomy" id="152367"/>
    <lineage>
        <taxon>Eukaryota</taxon>
        <taxon>Viridiplantae</taxon>
        <taxon>Streptophyta</taxon>
        <taxon>Embryophyta</taxon>
        <taxon>Tracheophyta</taxon>
        <taxon>Spermatophyta</taxon>
        <taxon>Magnoliopsida</taxon>
        <taxon>Ranunculales</taxon>
        <taxon>Menispermaceae</taxon>
        <taxon>Menispermoideae</taxon>
        <taxon>Cissampelideae</taxon>
        <taxon>Stephania</taxon>
    </lineage>
</organism>
<feature type="transmembrane region" description="Helical" evidence="1">
    <location>
        <begin position="35"/>
        <end position="56"/>
    </location>
</feature>
<reference evidence="2 3" key="1">
    <citation type="submission" date="2024-01" db="EMBL/GenBank/DDBJ databases">
        <title>Genome assemblies of Stephania.</title>
        <authorList>
            <person name="Yang L."/>
        </authorList>
    </citation>
    <scope>NUCLEOTIDE SEQUENCE [LARGE SCALE GENOMIC DNA]</scope>
    <source>
        <strain evidence="2">JXDWG</strain>
        <tissue evidence="2">Leaf</tissue>
    </source>
</reference>
<comment type="caution">
    <text evidence="2">The sequence shown here is derived from an EMBL/GenBank/DDBJ whole genome shotgun (WGS) entry which is preliminary data.</text>
</comment>
<dbReference type="Gene3D" id="3.40.50.1220">
    <property type="entry name" value="TPP-binding domain"/>
    <property type="match status" value="1"/>
</dbReference>
<evidence type="ECO:0000256" key="1">
    <source>
        <dbReference type="SAM" id="Phobius"/>
    </source>
</evidence>
<evidence type="ECO:0000313" key="2">
    <source>
        <dbReference type="EMBL" id="KAK9104408.1"/>
    </source>
</evidence>
<dbReference type="InterPro" id="IPR029035">
    <property type="entry name" value="DHS-like_NAD/FAD-binding_dom"/>
</dbReference>
<dbReference type="AlphaFoldDB" id="A0AAP0FAG3"/>
<keyword evidence="1" id="KW-0472">Membrane</keyword>
<protein>
    <submittedName>
        <fullName evidence="2">Uncharacterized protein</fullName>
    </submittedName>
</protein>
<dbReference type="EMBL" id="JBBNAG010000009">
    <property type="protein sequence ID" value="KAK9104408.1"/>
    <property type="molecule type" value="Genomic_DNA"/>
</dbReference>
<dbReference type="Proteomes" id="UP001419268">
    <property type="component" value="Unassembled WGS sequence"/>
</dbReference>
<name>A0AAP0FAG3_9MAGN</name>